<feature type="domain" description="LDB19 N-terminal" evidence="1">
    <location>
        <begin position="71"/>
        <end position="244"/>
    </location>
</feature>
<dbReference type="EMBL" id="JADCTT010000002">
    <property type="protein sequence ID" value="KAF9756990.1"/>
    <property type="molecule type" value="Genomic_DNA"/>
</dbReference>
<dbReference type="Pfam" id="PF13002">
    <property type="entry name" value="LDB19"/>
    <property type="match status" value="1"/>
</dbReference>
<protein>
    <recommendedName>
        <fullName evidence="1">LDB19 N-terminal domain-containing protein</fullName>
    </recommendedName>
</protein>
<sequence>MEVLSMFSKVARPCQPRKTLPLDLRISCAPILVDDNAERGPGSFISGQVHIDTRCPDVRITRLDVTMDMITTYKRPVHKSCINCCTDQKALCRWNLVEEPLHHLTKNRDLAFYDLLPSHLPPSISLSMISINYQLRATAFVQHPEHGCYAGSVITIDHSIPLCRVSSKPQLPPYISHTSTSTGLEFRAFLEAIQIHNPSNISIQLDGLLRQSTTDRMNYKWKILRTEWALDEVVTFPSQSCEKHPGLDWLRAAQKPVTKTRNLAAQVMYGGWKSDPADESLAALDLTVDLSTKSAAKLPPTCSYDSPNLGSLKIHHYLTLELSVILEQYSEGKKDEATAVGVGRIIKQRFPVSLVDSIGVDDTVMEFPDYTDPPYYEMVIGD</sequence>
<accession>A0A8H7TUL0</accession>
<evidence type="ECO:0000313" key="3">
    <source>
        <dbReference type="Proteomes" id="UP000616885"/>
    </source>
</evidence>
<dbReference type="InterPro" id="IPR024391">
    <property type="entry name" value="LDB19_N"/>
</dbReference>
<dbReference type="Proteomes" id="UP000616885">
    <property type="component" value="Unassembled WGS sequence"/>
</dbReference>
<proteinExistence type="predicted"/>
<evidence type="ECO:0000313" key="2">
    <source>
        <dbReference type="EMBL" id="KAF9756990.1"/>
    </source>
</evidence>
<evidence type="ECO:0000259" key="1">
    <source>
        <dbReference type="Pfam" id="PF13002"/>
    </source>
</evidence>
<reference evidence="2" key="1">
    <citation type="submission" date="2020-10" db="EMBL/GenBank/DDBJ databases">
        <title>High-Quality Genome Resource of Clonostachys rosea strain S41 by Oxford Nanopore Long-Read Sequencing.</title>
        <authorList>
            <person name="Wang H."/>
        </authorList>
    </citation>
    <scope>NUCLEOTIDE SEQUENCE</scope>
    <source>
        <strain evidence="2">S41</strain>
    </source>
</reference>
<comment type="caution">
    <text evidence="2">The sequence shown here is derived from an EMBL/GenBank/DDBJ whole genome shotgun (WGS) entry which is preliminary data.</text>
</comment>
<organism evidence="2 3">
    <name type="scientific">Bionectria ochroleuca</name>
    <name type="common">Gliocladium roseum</name>
    <dbReference type="NCBI Taxonomy" id="29856"/>
    <lineage>
        <taxon>Eukaryota</taxon>
        <taxon>Fungi</taxon>
        <taxon>Dikarya</taxon>
        <taxon>Ascomycota</taxon>
        <taxon>Pezizomycotina</taxon>
        <taxon>Sordariomycetes</taxon>
        <taxon>Hypocreomycetidae</taxon>
        <taxon>Hypocreales</taxon>
        <taxon>Bionectriaceae</taxon>
        <taxon>Clonostachys</taxon>
    </lineage>
</organism>
<dbReference type="AlphaFoldDB" id="A0A8H7TUL0"/>
<gene>
    <name evidence="2" type="ORF">IM811_007934</name>
</gene>
<name>A0A8H7TUL0_BIOOC</name>